<dbReference type="Proteomes" id="UP000237889">
    <property type="component" value="Chromosome"/>
</dbReference>
<gene>
    <name evidence="1" type="ORF">C6569_20520</name>
</gene>
<dbReference type="KEGG" id="phr:C6569_20520"/>
<evidence type="ECO:0008006" key="3">
    <source>
        <dbReference type="Google" id="ProtNLM"/>
    </source>
</evidence>
<dbReference type="EMBL" id="CP027668">
    <property type="protein sequence ID" value="AVO47235.1"/>
    <property type="molecule type" value="Genomic_DNA"/>
</dbReference>
<dbReference type="AlphaFoldDB" id="A0A2S0NGE6"/>
<keyword evidence="2" id="KW-1185">Reference proteome</keyword>
<evidence type="ECO:0000313" key="2">
    <source>
        <dbReference type="Proteomes" id="UP000237889"/>
    </source>
</evidence>
<dbReference type="RefSeq" id="WP_106750605.1">
    <property type="nucleotide sequence ID" value="NZ_CP027668.1"/>
</dbReference>
<name>A0A2S0NGE6_9HYPH</name>
<organism evidence="1 2">
    <name type="scientific">Phreatobacter cathodiphilus</name>
    <dbReference type="NCBI Taxonomy" id="1868589"/>
    <lineage>
        <taxon>Bacteria</taxon>
        <taxon>Pseudomonadati</taxon>
        <taxon>Pseudomonadota</taxon>
        <taxon>Alphaproteobacteria</taxon>
        <taxon>Hyphomicrobiales</taxon>
        <taxon>Phreatobacteraceae</taxon>
        <taxon>Phreatobacter</taxon>
    </lineage>
</organism>
<reference evidence="1 2" key="1">
    <citation type="submission" date="2018-03" db="EMBL/GenBank/DDBJ databases">
        <title>Genome sequencing of Phreatobacter sp.</title>
        <authorList>
            <person name="Kim S.-J."/>
            <person name="Heo J."/>
            <person name="Kwon S.-W."/>
        </authorList>
    </citation>
    <scope>NUCLEOTIDE SEQUENCE [LARGE SCALE GENOMIC DNA]</scope>
    <source>
        <strain evidence="1 2">S-12</strain>
    </source>
</reference>
<accession>A0A2S0NGE6</accession>
<evidence type="ECO:0000313" key="1">
    <source>
        <dbReference type="EMBL" id="AVO47235.1"/>
    </source>
</evidence>
<sequence>MTATFEDAVLDTLFPGLGAIPPASRAGLDVASVMARHGGVLDAIAATAGGREAFAAADPGRRAHLLAEAERATPAPVQALVLAVSALYHASAPVVEAYGWVSRPPQPQGFAVGAPGDEAEADRMLERVRARRQIWRG</sequence>
<protein>
    <recommendedName>
        <fullName evidence="3">Gluconate 2-dehydrogenase subunit 3 family protein</fullName>
    </recommendedName>
</protein>
<proteinExistence type="predicted"/>